<name>A0AAW1LU15_POPJA</name>
<comment type="caution">
    <text evidence="2">The sequence shown here is derived from an EMBL/GenBank/DDBJ whole genome shotgun (WGS) entry which is preliminary data.</text>
</comment>
<sequence>MMGLVAYDNSGSDISEDEDEIERKNESKNNVKIATENNHENAASSNIFKSLPQPQLNTNESVIEEDDEFLKKNEVPTEKAKKQPIKISVPSLADFDSDDEETPVKKAKVVNKSSGLFALLPPPKGTSITTKHYYHHRKALRSLRSILYQPQLKRI</sequence>
<evidence type="ECO:0000256" key="1">
    <source>
        <dbReference type="SAM" id="MobiDB-lite"/>
    </source>
</evidence>
<evidence type="ECO:0000313" key="3">
    <source>
        <dbReference type="Proteomes" id="UP001458880"/>
    </source>
</evidence>
<dbReference type="GO" id="GO:0005634">
    <property type="term" value="C:nucleus"/>
    <property type="evidence" value="ECO:0007669"/>
    <property type="project" value="TreeGrafter"/>
</dbReference>
<gene>
    <name evidence="2" type="ORF">QE152_g10313</name>
</gene>
<reference evidence="2 3" key="1">
    <citation type="journal article" date="2024" name="BMC Genomics">
        <title>De novo assembly and annotation of Popillia japonica's genome with initial clues to its potential as an invasive pest.</title>
        <authorList>
            <person name="Cucini C."/>
            <person name="Boschi S."/>
            <person name="Funari R."/>
            <person name="Cardaioli E."/>
            <person name="Iannotti N."/>
            <person name="Marturano G."/>
            <person name="Paoli F."/>
            <person name="Bruttini M."/>
            <person name="Carapelli A."/>
            <person name="Frati F."/>
            <person name="Nardi F."/>
        </authorList>
    </citation>
    <scope>NUCLEOTIDE SEQUENCE [LARGE SCALE GENOMIC DNA]</scope>
    <source>
        <strain evidence="2">DMR45628</strain>
    </source>
</reference>
<dbReference type="PANTHER" id="PTHR13621:SF2">
    <property type="entry name" value="PROLINE-RICH PROTEIN PRCC"/>
    <property type="match status" value="1"/>
</dbReference>
<dbReference type="InterPro" id="IPR018800">
    <property type="entry name" value="PRCC"/>
</dbReference>
<protein>
    <submittedName>
        <fullName evidence="2">Uncharacterized protein</fullName>
    </submittedName>
</protein>
<accession>A0AAW1LU15</accession>
<dbReference type="PANTHER" id="PTHR13621">
    <property type="entry name" value="PROLINE-RICH PROTEIN PRCC"/>
    <property type="match status" value="1"/>
</dbReference>
<dbReference type="EMBL" id="JASPKY010000093">
    <property type="protein sequence ID" value="KAK9737965.1"/>
    <property type="molecule type" value="Genomic_DNA"/>
</dbReference>
<dbReference type="Proteomes" id="UP001458880">
    <property type="component" value="Unassembled WGS sequence"/>
</dbReference>
<dbReference type="AlphaFoldDB" id="A0AAW1LU15"/>
<evidence type="ECO:0000313" key="2">
    <source>
        <dbReference type="EMBL" id="KAK9737965.1"/>
    </source>
</evidence>
<keyword evidence="3" id="KW-1185">Reference proteome</keyword>
<feature type="region of interest" description="Disordered" evidence="1">
    <location>
        <begin position="1"/>
        <end position="55"/>
    </location>
</feature>
<organism evidence="2 3">
    <name type="scientific">Popillia japonica</name>
    <name type="common">Japanese beetle</name>
    <dbReference type="NCBI Taxonomy" id="7064"/>
    <lineage>
        <taxon>Eukaryota</taxon>
        <taxon>Metazoa</taxon>
        <taxon>Ecdysozoa</taxon>
        <taxon>Arthropoda</taxon>
        <taxon>Hexapoda</taxon>
        <taxon>Insecta</taxon>
        <taxon>Pterygota</taxon>
        <taxon>Neoptera</taxon>
        <taxon>Endopterygota</taxon>
        <taxon>Coleoptera</taxon>
        <taxon>Polyphaga</taxon>
        <taxon>Scarabaeiformia</taxon>
        <taxon>Scarabaeidae</taxon>
        <taxon>Rutelinae</taxon>
        <taxon>Popillia</taxon>
    </lineage>
</organism>
<proteinExistence type="predicted"/>
<feature type="compositionally biased region" description="Polar residues" evidence="1">
    <location>
        <begin position="30"/>
        <end position="55"/>
    </location>
</feature>